<organism evidence="1 2">
    <name type="scientific">Ficus carica</name>
    <name type="common">Common fig</name>
    <dbReference type="NCBI Taxonomy" id="3494"/>
    <lineage>
        <taxon>Eukaryota</taxon>
        <taxon>Viridiplantae</taxon>
        <taxon>Streptophyta</taxon>
        <taxon>Embryophyta</taxon>
        <taxon>Tracheophyta</taxon>
        <taxon>Spermatophyta</taxon>
        <taxon>Magnoliopsida</taxon>
        <taxon>eudicotyledons</taxon>
        <taxon>Gunneridae</taxon>
        <taxon>Pentapetalae</taxon>
        <taxon>rosids</taxon>
        <taxon>fabids</taxon>
        <taxon>Rosales</taxon>
        <taxon>Moraceae</taxon>
        <taxon>Ficeae</taxon>
        <taxon>Ficus</taxon>
    </lineage>
</organism>
<dbReference type="EMBL" id="BTGU01013454">
    <property type="protein sequence ID" value="GMN74369.1"/>
    <property type="molecule type" value="Genomic_DNA"/>
</dbReference>
<comment type="caution">
    <text evidence="1">The sequence shown here is derived from an EMBL/GenBank/DDBJ whole genome shotgun (WGS) entry which is preliminary data.</text>
</comment>
<sequence length="19" mass="2081">MISLLPFLPLDVRPVLGLS</sequence>
<reference evidence="1" key="1">
    <citation type="submission" date="2023-07" db="EMBL/GenBank/DDBJ databases">
        <title>draft genome sequence of fig (Ficus carica).</title>
        <authorList>
            <person name="Takahashi T."/>
            <person name="Nishimura K."/>
        </authorList>
    </citation>
    <scope>NUCLEOTIDE SEQUENCE</scope>
</reference>
<gene>
    <name evidence="1" type="ORF">TIFTF001_053841</name>
</gene>
<proteinExistence type="predicted"/>
<keyword evidence="2" id="KW-1185">Reference proteome</keyword>
<dbReference type="AlphaFoldDB" id="A0AA88EP06"/>
<accession>A0AA88EP06</accession>
<name>A0AA88EP06_FICCA</name>
<evidence type="ECO:0000313" key="1">
    <source>
        <dbReference type="EMBL" id="GMN74369.1"/>
    </source>
</evidence>
<protein>
    <submittedName>
        <fullName evidence="1">Uncharacterized protein</fullName>
    </submittedName>
</protein>
<dbReference type="Proteomes" id="UP001187192">
    <property type="component" value="Unassembled WGS sequence"/>
</dbReference>
<evidence type="ECO:0000313" key="2">
    <source>
        <dbReference type="Proteomes" id="UP001187192"/>
    </source>
</evidence>